<proteinExistence type="predicted"/>
<dbReference type="RefSeq" id="XP_033451711.1">
    <property type="nucleotide sequence ID" value="XM_033591676.1"/>
</dbReference>
<dbReference type="AlphaFoldDB" id="A0A6A5RVC2"/>
<organism evidence="2 3">
    <name type="scientific">Didymella exigua CBS 183.55</name>
    <dbReference type="NCBI Taxonomy" id="1150837"/>
    <lineage>
        <taxon>Eukaryota</taxon>
        <taxon>Fungi</taxon>
        <taxon>Dikarya</taxon>
        <taxon>Ascomycota</taxon>
        <taxon>Pezizomycotina</taxon>
        <taxon>Dothideomycetes</taxon>
        <taxon>Pleosporomycetidae</taxon>
        <taxon>Pleosporales</taxon>
        <taxon>Pleosporineae</taxon>
        <taxon>Didymellaceae</taxon>
        <taxon>Didymella</taxon>
    </lineage>
</organism>
<name>A0A6A5RVC2_9PLEO</name>
<sequence>MSKFLVLQSKCPSESYTEGDVYMPHPVHKILYSTNGVQRPDPIDHERPYSSLKGINSVHCPPPHLPDQ</sequence>
<reference evidence="2" key="1">
    <citation type="journal article" date="2020" name="Stud. Mycol.">
        <title>101 Dothideomycetes genomes: a test case for predicting lifestyles and emergence of pathogens.</title>
        <authorList>
            <person name="Haridas S."/>
            <person name="Albert R."/>
            <person name="Binder M."/>
            <person name="Bloem J."/>
            <person name="Labutti K."/>
            <person name="Salamov A."/>
            <person name="Andreopoulos B."/>
            <person name="Baker S."/>
            <person name="Barry K."/>
            <person name="Bills G."/>
            <person name="Bluhm B."/>
            <person name="Cannon C."/>
            <person name="Castanera R."/>
            <person name="Culley D."/>
            <person name="Daum C."/>
            <person name="Ezra D."/>
            <person name="Gonzalez J."/>
            <person name="Henrissat B."/>
            <person name="Kuo A."/>
            <person name="Liang C."/>
            <person name="Lipzen A."/>
            <person name="Lutzoni F."/>
            <person name="Magnuson J."/>
            <person name="Mondo S."/>
            <person name="Nolan M."/>
            <person name="Ohm R."/>
            <person name="Pangilinan J."/>
            <person name="Park H.-J."/>
            <person name="Ramirez L."/>
            <person name="Alfaro M."/>
            <person name="Sun H."/>
            <person name="Tritt A."/>
            <person name="Yoshinaga Y."/>
            <person name="Zwiers L.-H."/>
            <person name="Turgeon B."/>
            <person name="Goodwin S."/>
            <person name="Spatafora J."/>
            <person name="Crous P."/>
            <person name="Grigoriev I."/>
        </authorList>
    </citation>
    <scope>NUCLEOTIDE SEQUENCE</scope>
    <source>
        <strain evidence="2">CBS 183.55</strain>
    </source>
</reference>
<gene>
    <name evidence="2" type="ORF">M421DRAFT_418092</name>
</gene>
<feature type="region of interest" description="Disordered" evidence="1">
    <location>
        <begin position="36"/>
        <end position="68"/>
    </location>
</feature>
<evidence type="ECO:0000313" key="3">
    <source>
        <dbReference type="Proteomes" id="UP000800082"/>
    </source>
</evidence>
<dbReference type="EMBL" id="ML978961">
    <property type="protein sequence ID" value="KAF1931463.1"/>
    <property type="molecule type" value="Genomic_DNA"/>
</dbReference>
<protein>
    <submittedName>
        <fullName evidence="2">Uncharacterized protein</fullName>
    </submittedName>
</protein>
<keyword evidence="3" id="KW-1185">Reference proteome</keyword>
<dbReference type="Proteomes" id="UP000800082">
    <property type="component" value="Unassembled WGS sequence"/>
</dbReference>
<dbReference type="GeneID" id="54349344"/>
<accession>A0A6A5RVC2</accession>
<evidence type="ECO:0000256" key="1">
    <source>
        <dbReference type="SAM" id="MobiDB-lite"/>
    </source>
</evidence>
<evidence type="ECO:0000313" key="2">
    <source>
        <dbReference type="EMBL" id="KAF1931463.1"/>
    </source>
</evidence>